<evidence type="ECO:0000313" key="10">
    <source>
        <dbReference type="EMBL" id="MBB6730911.1"/>
    </source>
</evidence>
<keyword evidence="3" id="KW-0597">Phosphoprotein</keyword>
<dbReference type="AlphaFoldDB" id="A0A7X0VUG1"/>
<feature type="transmembrane region" description="Helical" evidence="8">
    <location>
        <begin position="349"/>
        <end position="370"/>
    </location>
</feature>
<feature type="domain" description="HAMP" evidence="9">
    <location>
        <begin position="370"/>
        <end position="422"/>
    </location>
</feature>
<name>A0A7X0VUG1_9BACL</name>
<proteinExistence type="predicted"/>
<keyword evidence="7" id="KW-0175">Coiled coil</keyword>
<evidence type="ECO:0000259" key="9">
    <source>
        <dbReference type="PROSITE" id="PS50885"/>
    </source>
</evidence>
<evidence type="ECO:0000256" key="3">
    <source>
        <dbReference type="ARBA" id="ARBA00022553"/>
    </source>
</evidence>
<dbReference type="InterPro" id="IPR036890">
    <property type="entry name" value="HATPase_C_sf"/>
</dbReference>
<dbReference type="InterPro" id="IPR050640">
    <property type="entry name" value="Bact_2-comp_sensor_kinase"/>
</dbReference>
<dbReference type="InterPro" id="IPR010559">
    <property type="entry name" value="Sig_transdc_His_kin_internal"/>
</dbReference>
<accession>A0A7X0VUG1</accession>
<evidence type="ECO:0000256" key="2">
    <source>
        <dbReference type="ARBA" id="ARBA00022475"/>
    </source>
</evidence>
<evidence type="ECO:0000256" key="6">
    <source>
        <dbReference type="ARBA" id="ARBA00023136"/>
    </source>
</evidence>
<keyword evidence="4" id="KW-0808">Transferase</keyword>
<keyword evidence="5 10" id="KW-0418">Kinase</keyword>
<dbReference type="InterPro" id="IPR003660">
    <property type="entry name" value="HAMP_dom"/>
</dbReference>
<dbReference type="PROSITE" id="PS50885">
    <property type="entry name" value="HAMP"/>
    <property type="match status" value="1"/>
</dbReference>
<keyword evidence="6 8" id="KW-0472">Membrane</keyword>
<dbReference type="PANTHER" id="PTHR34220">
    <property type="entry name" value="SENSOR HISTIDINE KINASE YPDA"/>
    <property type="match status" value="1"/>
</dbReference>
<dbReference type="Gene3D" id="3.30.565.10">
    <property type="entry name" value="Histidine kinase-like ATPase, C-terminal domain"/>
    <property type="match status" value="1"/>
</dbReference>
<dbReference type="SUPFAM" id="SSF158472">
    <property type="entry name" value="HAMP domain-like"/>
    <property type="match status" value="1"/>
</dbReference>
<dbReference type="InterPro" id="IPR003594">
    <property type="entry name" value="HATPase_dom"/>
</dbReference>
<dbReference type="Pfam" id="PF00672">
    <property type="entry name" value="HAMP"/>
    <property type="match status" value="1"/>
</dbReference>
<evidence type="ECO:0000256" key="7">
    <source>
        <dbReference type="SAM" id="Coils"/>
    </source>
</evidence>
<gene>
    <name evidence="10" type="ORF">H7C18_08345</name>
</gene>
<feature type="coiled-coil region" evidence="7">
    <location>
        <begin position="410"/>
        <end position="444"/>
    </location>
</feature>
<dbReference type="SUPFAM" id="SSF55874">
    <property type="entry name" value="ATPase domain of HSP90 chaperone/DNA topoisomerase II/histidine kinase"/>
    <property type="match status" value="1"/>
</dbReference>
<dbReference type="Gene3D" id="6.10.340.10">
    <property type="match status" value="1"/>
</dbReference>
<dbReference type="RefSeq" id="WP_185128565.1">
    <property type="nucleotide sequence ID" value="NZ_JACJVO010000009.1"/>
</dbReference>
<dbReference type="PANTHER" id="PTHR34220:SF7">
    <property type="entry name" value="SENSOR HISTIDINE KINASE YPDA"/>
    <property type="match status" value="1"/>
</dbReference>
<keyword evidence="2" id="KW-1003">Cell membrane</keyword>
<protein>
    <submittedName>
        <fullName evidence="10">Sensor histidine kinase</fullName>
    </submittedName>
</protein>
<dbReference type="GO" id="GO:0005886">
    <property type="term" value="C:plasma membrane"/>
    <property type="evidence" value="ECO:0007669"/>
    <property type="project" value="UniProtKB-SubCell"/>
</dbReference>
<comment type="subcellular location">
    <subcellularLocation>
        <location evidence="1">Cell membrane</location>
        <topology evidence="1">Multi-pass membrane protein</topology>
    </subcellularLocation>
</comment>
<comment type="caution">
    <text evidence="10">The sequence shown here is derived from an EMBL/GenBank/DDBJ whole genome shotgun (WGS) entry which is preliminary data.</text>
</comment>
<dbReference type="GO" id="GO:0000155">
    <property type="term" value="F:phosphorelay sensor kinase activity"/>
    <property type="evidence" value="ECO:0007669"/>
    <property type="project" value="InterPro"/>
</dbReference>
<evidence type="ECO:0000256" key="1">
    <source>
        <dbReference type="ARBA" id="ARBA00004651"/>
    </source>
</evidence>
<dbReference type="Proteomes" id="UP000564644">
    <property type="component" value="Unassembled WGS sequence"/>
</dbReference>
<dbReference type="SMART" id="SM00387">
    <property type="entry name" value="HATPase_c"/>
    <property type="match status" value="1"/>
</dbReference>
<evidence type="ECO:0000256" key="5">
    <source>
        <dbReference type="ARBA" id="ARBA00022777"/>
    </source>
</evidence>
<dbReference type="EMBL" id="JACJVO010000009">
    <property type="protein sequence ID" value="MBB6730911.1"/>
    <property type="molecule type" value="Genomic_DNA"/>
</dbReference>
<sequence length="643" mass="72039">MWASVRTASAGCGYTTGSPAVRERVTVMTAKRRFRLDRISLKTQLILSFVAVTLAVLSATSYYSYRKTMSVLQSSMEDTSLAQFRQIETNVQNLMHEVDKYANTFIYETDVQTFLLSERLSNADFVPFSQDITKLMARYFSNYDYLDSMYLFLDNGMVIGGTPTQNQSSAVLGKDYPFYANPLYLTVKTNYPNVVLWTGGIVTQNFMRTPLANASSNNRLISALRGITSMDSREISAILPVNAVLAINIKERYFHSLYGSLLQGGNGTMGIVDDKGVVISSSNEADIGRSYLFGNKIEPGDLRFGSFRAERDGTKEQVLYYRMSDPDWILINEVPSALYSQGAVAIQRFTAAVFALSVVLIAALSSLWMYRIMGSLQELIKGMRNVGRGHVGLMLPRASNREIGQLTEQFNRMSVGIAELMKQNEEAEREKRRLELEALQSQINPHFLFNTLNTIKWLAAVAGATNIVECVANLGSMLRPIYSSPSPYWTIGEEIAFVRNYANIMNFRYGEEVAFSFDVPEQTQRYLTLRFIVQPLIENALVHGKSGKGDIRVAVCEDGSDIVFVVADTRGGMSLERTAELNRKIRLEHVEGERKGIGLPNVNKRIRLHFGGRYGLSIESEEGVGTRVGMRIPKVREDEVQKP</sequence>
<dbReference type="Pfam" id="PF02518">
    <property type="entry name" value="HATPase_c"/>
    <property type="match status" value="1"/>
</dbReference>
<organism evidence="10 11">
    <name type="scientific">Cohnella zeiphila</name>
    <dbReference type="NCBI Taxonomy" id="2761120"/>
    <lineage>
        <taxon>Bacteria</taxon>
        <taxon>Bacillati</taxon>
        <taxon>Bacillota</taxon>
        <taxon>Bacilli</taxon>
        <taxon>Bacillales</taxon>
        <taxon>Paenibacillaceae</taxon>
        <taxon>Cohnella</taxon>
    </lineage>
</organism>
<dbReference type="Pfam" id="PF06580">
    <property type="entry name" value="His_kinase"/>
    <property type="match status" value="1"/>
</dbReference>
<dbReference type="CDD" id="cd18774">
    <property type="entry name" value="PDC2_HK_sensor"/>
    <property type="match status" value="1"/>
</dbReference>
<evidence type="ECO:0000256" key="4">
    <source>
        <dbReference type="ARBA" id="ARBA00022679"/>
    </source>
</evidence>
<keyword evidence="11" id="KW-1185">Reference proteome</keyword>
<evidence type="ECO:0000256" key="8">
    <source>
        <dbReference type="SAM" id="Phobius"/>
    </source>
</evidence>
<feature type="transmembrane region" description="Helical" evidence="8">
    <location>
        <begin position="45"/>
        <end position="65"/>
    </location>
</feature>
<keyword evidence="8" id="KW-0812">Transmembrane</keyword>
<dbReference type="CDD" id="cd06225">
    <property type="entry name" value="HAMP"/>
    <property type="match status" value="1"/>
</dbReference>
<keyword evidence="8" id="KW-1133">Transmembrane helix</keyword>
<reference evidence="10 11" key="1">
    <citation type="submission" date="2020-08" db="EMBL/GenBank/DDBJ databases">
        <title>Cohnella phylogeny.</title>
        <authorList>
            <person name="Dunlap C."/>
        </authorList>
    </citation>
    <scope>NUCLEOTIDE SEQUENCE [LARGE SCALE GENOMIC DNA]</scope>
    <source>
        <strain evidence="10 11">CBP 2801</strain>
    </source>
</reference>
<evidence type="ECO:0000313" key="11">
    <source>
        <dbReference type="Proteomes" id="UP000564644"/>
    </source>
</evidence>